<dbReference type="InterPro" id="IPR004563">
    <property type="entry name" value="Apolipo_AcylTrfase"/>
</dbReference>
<keyword evidence="6 9" id="KW-1133">Transmembrane helix</keyword>
<comment type="catalytic activity">
    <reaction evidence="9">
        <text>N-terminal S-1,2-diacyl-sn-glyceryl-L-cysteinyl-[lipoprotein] + a glycerophospholipid = N-acyl-S-1,2-diacyl-sn-glyceryl-L-cysteinyl-[lipoprotein] + a 2-acyl-sn-glycero-3-phospholipid + H(+)</text>
        <dbReference type="Rhea" id="RHEA:48228"/>
        <dbReference type="Rhea" id="RHEA-COMP:14681"/>
        <dbReference type="Rhea" id="RHEA-COMP:14684"/>
        <dbReference type="ChEBI" id="CHEBI:15378"/>
        <dbReference type="ChEBI" id="CHEBI:136912"/>
        <dbReference type="ChEBI" id="CHEBI:140656"/>
        <dbReference type="ChEBI" id="CHEBI:140657"/>
        <dbReference type="ChEBI" id="CHEBI:140660"/>
        <dbReference type="EC" id="2.3.1.269"/>
    </reaction>
</comment>
<dbReference type="InterPro" id="IPR003010">
    <property type="entry name" value="C-N_Hydrolase"/>
</dbReference>
<dbReference type="Pfam" id="PF20154">
    <property type="entry name" value="LNT_N"/>
    <property type="match status" value="1"/>
</dbReference>
<proteinExistence type="inferred from homology"/>
<comment type="function">
    <text evidence="9">Catalyzes the phospholipid dependent N-acylation of the N-terminal cysteine of apolipoprotein, the last step in lipoprotein maturation.</text>
</comment>
<protein>
    <recommendedName>
        <fullName evidence="9">Apolipoprotein N-acyltransferase</fullName>
        <shortName evidence="9">ALP N-acyltransferase</shortName>
        <ecNumber evidence="9">2.3.1.269</ecNumber>
    </recommendedName>
</protein>
<gene>
    <name evidence="9 11" type="primary">lnt</name>
    <name evidence="11" type="ORF">HPF_21210</name>
</gene>
<dbReference type="HAMAP" id="MF_01148">
    <property type="entry name" value="Lnt"/>
    <property type="match status" value="1"/>
</dbReference>
<sequence length="612" mass="65676">MRSLFGNLHTPSSLSPLTGLPPGRPARGSGVFWFLVCVLGGALQAASLAWPWPAWAPPGVVAGAPSGWLQIVSLALLVFALRHAHRNGQGFWRGWVFAWVWLAGSLWWLYVSMHTYGGLASWMAVLAVAALSGALALFYGLVAWALCAWAPRPRWLQALLFAALWTLAELVRGRWLTGLPWGAGGYAQADLMAAWAPWVGVYGIGLIAALLAYALALLVPAVWGGLLRRLFPNVRRIGGRLQAPVRHWTTTLGQVAAGAVALALLLSVVLGERWRDAGLRGTGDAGPLRVWLLQGNIPQNEKFETGTGVATALTWYPAQIADAARAKLAGAGPDLVVAPETAVPVLPQQLGPEFWEPLFGVIESSAPVGSPGLGVMVGIPLGSIESGYTNSAWGLSADMLKGRDGGFPGERFYRYSKHHLVPFGEFIPPLFRWFTDLMHIPLGDFARGELAQPGWNWAGQRVAPNICYEDLFGEELAASFADPAVAPTVLVNLSNIGWFGDTVAIDQHLQISRLRAMELGRPMLRATNTGATAAIDHRGVVTQRLPRLVRDRLEVSVQGRTGLTPYAAWASRWGQGPVWGLCLAVVALALLVRRLGTRRPVRAGGGDAQAGP</sequence>
<keyword evidence="7 9" id="KW-0472">Membrane</keyword>
<comment type="subcellular location">
    <subcellularLocation>
        <location evidence="1 9">Cell membrane</location>
        <topology evidence="1 9">Multi-pass membrane protein</topology>
    </subcellularLocation>
</comment>
<dbReference type="RefSeq" id="WP_133157761.1">
    <property type="nucleotide sequence ID" value="NZ_CP037867.1"/>
</dbReference>
<feature type="transmembrane region" description="Helical" evidence="9">
    <location>
        <begin position="158"/>
        <end position="175"/>
    </location>
</feature>
<keyword evidence="11" id="KW-0449">Lipoprotein</keyword>
<dbReference type="UniPathway" id="UPA00666"/>
<name>A0A4P6X1X5_HYDPS</name>
<dbReference type="Gene3D" id="3.60.110.10">
    <property type="entry name" value="Carbon-nitrogen hydrolase"/>
    <property type="match status" value="1"/>
</dbReference>
<dbReference type="GO" id="GO:0016410">
    <property type="term" value="F:N-acyltransferase activity"/>
    <property type="evidence" value="ECO:0007669"/>
    <property type="project" value="UniProtKB-UniRule"/>
</dbReference>
<feature type="transmembrane region" description="Helical" evidence="9">
    <location>
        <begin position="58"/>
        <end position="79"/>
    </location>
</feature>
<comment type="similarity">
    <text evidence="2 9">Belongs to the CN hydrolase family. Apolipoprotein N-acyltransferase subfamily.</text>
</comment>
<evidence type="ECO:0000256" key="9">
    <source>
        <dbReference type="HAMAP-Rule" id="MF_01148"/>
    </source>
</evidence>
<keyword evidence="3 9" id="KW-1003">Cell membrane</keyword>
<dbReference type="InterPro" id="IPR036526">
    <property type="entry name" value="C-N_Hydrolase_sf"/>
</dbReference>
<keyword evidence="12" id="KW-1185">Reference proteome</keyword>
<dbReference type="GO" id="GO:0005886">
    <property type="term" value="C:plasma membrane"/>
    <property type="evidence" value="ECO:0007669"/>
    <property type="project" value="UniProtKB-SubCell"/>
</dbReference>
<evidence type="ECO:0000259" key="10">
    <source>
        <dbReference type="PROSITE" id="PS50263"/>
    </source>
</evidence>
<dbReference type="Pfam" id="PF00795">
    <property type="entry name" value="CN_hydrolase"/>
    <property type="match status" value="1"/>
</dbReference>
<keyword evidence="5 9" id="KW-0812">Transmembrane</keyword>
<dbReference type="PROSITE" id="PS50263">
    <property type="entry name" value="CN_HYDROLASE"/>
    <property type="match status" value="1"/>
</dbReference>
<evidence type="ECO:0000256" key="8">
    <source>
        <dbReference type="ARBA" id="ARBA00023315"/>
    </source>
</evidence>
<dbReference type="SUPFAM" id="SSF56317">
    <property type="entry name" value="Carbon-nitrogen hydrolase"/>
    <property type="match status" value="1"/>
</dbReference>
<dbReference type="CDD" id="cd07571">
    <property type="entry name" value="ALP_N-acyl_transferase"/>
    <property type="match status" value="1"/>
</dbReference>
<feature type="transmembrane region" description="Helical" evidence="9">
    <location>
        <begin position="573"/>
        <end position="592"/>
    </location>
</feature>
<accession>A0A4P6X1X5</accession>
<feature type="transmembrane region" description="Helical" evidence="9">
    <location>
        <begin position="31"/>
        <end position="52"/>
    </location>
</feature>
<feature type="domain" description="CN hydrolase" evidence="10">
    <location>
        <begin position="293"/>
        <end position="559"/>
    </location>
</feature>
<evidence type="ECO:0000256" key="2">
    <source>
        <dbReference type="ARBA" id="ARBA00010065"/>
    </source>
</evidence>
<evidence type="ECO:0000256" key="3">
    <source>
        <dbReference type="ARBA" id="ARBA00022475"/>
    </source>
</evidence>
<dbReference type="AlphaFoldDB" id="A0A4P6X1X5"/>
<keyword evidence="4 9" id="KW-0808">Transferase</keyword>
<evidence type="ECO:0000256" key="5">
    <source>
        <dbReference type="ARBA" id="ARBA00022692"/>
    </source>
</evidence>
<evidence type="ECO:0000313" key="11">
    <source>
        <dbReference type="EMBL" id="QBM30227.1"/>
    </source>
</evidence>
<comment type="pathway">
    <text evidence="9">Protein modification; lipoprotein biosynthesis (N-acyl transfer).</text>
</comment>
<feature type="transmembrane region" description="Helical" evidence="9">
    <location>
        <begin position="122"/>
        <end position="146"/>
    </location>
</feature>
<keyword evidence="8 9" id="KW-0012">Acyltransferase</keyword>
<dbReference type="GO" id="GO:0042158">
    <property type="term" value="P:lipoprotein biosynthetic process"/>
    <property type="evidence" value="ECO:0007669"/>
    <property type="project" value="UniProtKB-UniRule"/>
</dbReference>
<evidence type="ECO:0000313" key="12">
    <source>
        <dbReference type="Proteomes" id="UP000293912"/>
    </source>
</evidence>
<reference evidence="11 12" key="1">
    <citation type="submission" date="2019-03" db="EMBL/GenBank/DDBJ databases">
        <authorList>
            <person name="Sebastian G."/>
            <person name="Baumann P."/>
            <person name="Ruckert C."/>
            <person name="Kalinowski J."/>
            <person name="Nebel B."/>
            <person name="Takors R."/>
            <person name="Blombach B."/>
        </authorList>
    </citation>
    <scope>NUCLEOTIDE SEQUENCE [LARGE SCALE GENOMIC DNA]</scope>
    <source>
        <strain evidence="11 12">DSM 1084</strain>
    </source>
</reference>
<evidence type="ECO:0000256" key="6">
    <source>
        <dbReference type="ARBA" id="ARBA00022989"/>
    </source>
</evidence>
<dbReference type="KEGG" id="hpse:HPF_21210"/>
<dbReference type="PANTHER" id="PTHR38686:SF1">
    <property type="entry name" value="APOLIPOPROTEIN N-ACYLTRANSFERASE"/>
    <property type="match status" value="1"/>
</dbReference>
<evidence type="ECO:0000256" key="4">
    <source>
        <dbReference type="ARBA" id="ARBA00022679"/>
    </source>
</evidence>
<organism evidence="11 12">
    <name type="scientific">Hydrogenophaga pseudoflava</name>
    <name type="common">Pseudomonas carboxydoflava</name>
    <dbReference type="NCBI Taxonomy" id="47421"/>
    <lineage>
        <taxon>Bacteria</taxon>
        <taxon>Pseudomonadati</taxon>
        <taxon>Pseudomonadota</taxon>
        <taxon>Betaproteobacteria</taxon>
        <taxon>Burkholderiales</taxon>
        <taxon>Comamonadaceae</taxon>
        <taxon>Hydrogenophaga</taxon>
    </lineage>
</organism>
<feature type="transmembrane region" description="Helical" evidence="9">
    <location>
        <begin position="91"/>
        <end position="110"/>
    </location>
</feature>
<evidence type="ECO:0000256" key="7">
    <source>
        <dbReference type="ARBA" id="ARBA00023136"/>
    </source>
</evidence>
<feature type="transmembrane region" description="Helical" evidence="9">
    <location>
        <begin position="248"/>
        <end position="270"/>
    </location>
</feature>
<dbReference type="PANTHER" id="PTHR38686">
    <property type="entry name" value="APOLIPOPROTEIN N-ACYLTRANSFERASE"/>
    <property type="match status" value="1"/>
</dbReference>
<dbReference type="Proteomes" id="UP000293912">
    <property type="component" value="Chromosome"/>
</dbReference>
<dbReference type="NCBIfam" id="TIGR00546">
    <property type="entry name" value="lnt"/>
    <property type="match status" value="1"/>
</dbReference>
<dbReference type="EMBL" id="CP037867">
    <property type="protein sequence ID" value="QBM30227.1"/>
    <property type="molecule type" value="Genomic_DNA"/>
</dbReference>
<dbReference type="InterPro" id="IPR045378">
    <property type="entry name" value="LNT_N"/>
</dbReference>
<feature type="transmembrane region" description="Helical" evidence="9">
    <location>
        <begin position="195"/>
        <end position="227"/>
    </location>
</feature>
<evidence type="ECO:0000256" key="1">
    <source>
        <dbReference type="ARBA" id="ARBA00004651"/>
    </source>
</evidence>
<dbReference type="EC" id="2.3.1.269" evidence="9"/>